<comment type="caution">
    <text evidence="2">The sequence shown here is derived from an EMBL/GenBank/DDBJ whole genome shotgun (WGS) entry which is preliminary data.</text>
</comment>
<dbReference type="RefSeq" id="WP_101691361.1">
    <property type="nucleotide sequence ID" value="NZ_JACOPR010000008.1"/>
</dbReference>
<evidence type="ECO:0000313" key="3">
    <source>
        <dbReference type="Proteomes" id="UP000660021"/>
    </source>
</evidence>
<dbReference type="EMBL" id="JACOPR010000008">
    <property type="protein sequence ID" value="MBC5731581.1"/>
    <property type="molecule type" value="Genomic_DNA"/>
</dbReference>
<sequence length="91" mass="10055">MELSGSKQETLTRLAVCVIAALILYSSAKPLCSALKLPLWEEYRPWLEKNRIQAIAVVSAVLFGLSLALFPLEAKPEEEPPPCEDDFQPVA</sequence>
<organism evidence="2 3">
    <name type="scientific">Pseudoflavonifractor hominis</name>
    <dbReference type="NCBI Taxonomy" id="2763059"/>
    <lineage>
        <taxon>Bacteria</taxon>
        <taxon>Bacillati</taxon>
        <taxon>Bacillota</taxon>
        <taxon>Clostridia</taxon>
        <taxon>Eubacteriales</taxon>
        <taxon>Oscillospiraceae</taxon>
        <taxon>Pseudoflavonifractor</taxon>
    </lineage>
</organism>
<feature type="transmembrane region" description="Helical" evidence="1">
    <location>
        <begin position="52"/>
        <end position="72"/>
    </location>
</feature>
<keyword evidence="1" id="KW-1133">Transmembrane helix</keyword>
<protein>
    <submittedName>
        <fullName evidence="2">Uncharacterized protein</fullName>
    </submittedName>
</protein>
<dbReference type="Proteomes" id="UP000660021">
    <property type="component" value="Unassembled WGS sequence"/>
</dbReference>
<keyword evidence="1" id="KW-0812">Transmembrane</keyword>
<evidence type="ECO:0000256" key="1">
    <source>
        <dbReference type="SAM" id="Phobius"/>
    </source>
</evidence>
<gene>
    <name evidence="2" type="ORF">H8S34_12200</name>
</gene>
<keyword evidence="1" id="KW-0472">Membrane</keyword>
<name>A0ABR7HVT8_9FIRM</name>
<keyword evidence="3" id="KW-1185">Reference proteome</keyword>
<accession>A0ABR7HVT8</accession>
<reference evidence="2 3" key="1">
    <citation type="submission" date="2020-08" db="EMBL/GenBank/DDBJ databases">
        <title>Genome public.</title>
        <authorList>
            <person name="Liu C."/>
            <person name="Sun Q."/>
        </authorList>
    </citation>
    <scope>NUCLEOTIDE SEQUENCE [LARGE SCALE GENOMIC DNA]</scope>
    <source>
        <strain evidence="2 3">New-38</strain>
    </source>
</reference>
<proteinExistence type="predicted"/>
<evidence type="ECO:0000313" key="2">
    <source>
        <dbReference type="EMBL" id="MBC5731581.1"/>
    </source>
</evidence>